<accession>A0A238FMC7</accession>
<feature type="compositionally biased region" description="Polar residues" evidence="1">
    <location>
        <begin position="278"/>
        <end position="290"/>
    </location>
</feature>
<dbReference type="STRING" id="269621.A0A238FMC7"/>
<feature type="region of interest" description="Disordered" evidence="1">
    <location>
        <begin position="262"/>
        <end position="315"/>
    </location>
</feature>
<feature type="region of interest" description="Disordered" evidence="1">
    <location>
        <begin position="383"/>
        <end position="437"/>
    </location>
</feature>
<feature type="compositionally biased region" description="Gly residues" evidence="1">
    <location>
        <begin position="396"/>
        <end position="414"/>
    </location>
</feature>
<feature type="transmembrane region" description="Helical" evidence="2">
    <location>
        <begin position="50"/>
        <end position="74"/>
    </location>
</feature>
<evidence type="ECO:0000256" key="1">
    <source>
        <dbReference type="SAM" id="MobiDB-lite"/>
    </source>
</evidence>
<keyword evidence="2" id="KW-0472">Membrane</keyword>
<dbReference type="PANTHER" id="PTHR28077:SF1">
    <property type="entry name" value="INOSITOL PHOSPHORYLCERAMIDE SYNTHASE REGULATORY SUBUNIT KEI1"/>
    <property type="match status" value="1"/>
</dbReference>
<gene>
    <name evidence="3" type="ORF">BQ2448_7941</name>
</gene>
<reference evidence="4" key="1">
    <citation type="submission" date="2016-09" db="EMBL/GenBank/DDBJ databases">
        <authorList>
            <person name="Jeantristanb JTB J.-T."/>
            <person name="Ricardo R."/>
        </authorList>
    </citation>
    <scope>NUCLEOTIDE SEQUENCE [LARGE SCALE GENOMIC DNA]</scope>
</reference>
<dbReference type="Proteomes" id="UP000198372">
    <property type="component" value="Unassembled WGS sequence"/>
</dbReference>
<dbReference type="InterPro" id="IPR013862">
    <property type="entry name" value="Kei1"/>
</dbReference>
<feature type="transmembrane region" description="Helical" evidence="2">
    <location>
        <begin position="115"/>
        <end position="142"/>
    </location>
</feature>
<proteinExistence type="predicted"/>
<dbReference type="EMBL" id="FMSP01000024">
    <property type="protein sequence ID" value="SCV74912.1"/>
    <property type="molecule type" value="Genomic_DNA"/>
</dbReference>
<evidence type="ECO:0000256" key="2">
    <source>
        <dbReference type="SAM" id="Phobius"/>
    </source>
</evidence>
<feature type="transmembrane region" description="Helical" evidence="2">
    <location>
        <begin position="190"/>
        <end position="212"/>
    </location>
</feature>
<feature type="compositionally biased region" description="Polar residues" evidence="1">
    <location>
        <begin position="301"/>
        <end position="314"/>
    </location>
</feature>
<feature type="transmembrane region" description="Helical" evidence="2">
    <location>
        <begin position="86"/>
        <end position="103"/>
    </location>
</feature>
<keyword evidence="2" id="KW-1133">Transmembrane helix</keyword>
<dbReference type="OrthoDB" id="2536370at2759"/>
<organism evidence="3 4">
    <name type="scientific">Microbotryum intermedium</name>
    <dbReference type="NCBI Taxonomy" id="269621"/>
    <lineage>
        <taxon>Eukaryota</taxon>
        <taxon>Fungi</taxon>
        <taxon>Dikarya</taxon>
        <taxon>Basidiomycota</taxon>
        <taxon>Pucciniomycotina</taxon>
        <taxon>Microbotryomycetes</taxon>
        <taxon>Microbotryales</taxon>
        <taxon>Microbotryaceae</taxon>
        <taxon>Microbotryum</taxon>
    </lineage>
</organism>
<name>A0A238FMC7_9BASI</name>
<dbReference type="GO" id="GO:0070917">
    <property type="term" value="F:inositol phosphoceramide synthase regulator activity"/>
    <property type="evidence" value="ECO:0007669"/>
    <property type="project" value="InterPro"/>
</dbReference>
<dbReference type="GO" id="GO:0070916">
    <property type="term" value="C:inositol phosphoceramide synthase complex"/>
    <property type="evidence" value="ECO:0007669"/>
    <property type="project" value="TreeGrafter"/>
</dbReference>
<dbReference type="GO" id="GO:0000139">
    <property type="term" value="C:Golgi membrane"/>
    <property type="evidence" value="ECO:0007669"/>
    <property type="project" value="TreeGrafter"/>
</dbReference>
<dbReference type="GO" id="GO:0006673">
    <property type="term" value="P:inositol phosphoceramide metabolic process"/>
    <property type="evidence" value="ECO:0007669"/>
    <property type="project" value="InterPro"/>
</dbReference>
<dbReference type="PANTHER" id="PTHR28077">
    <property type="entry name" value="INOSITOL PHOSPHORYLCERAMIDE SYNTHASE REGULATORY SUBUNIT KEI1"/>
    <property type="match status" value="1"/>
</dbReference>
<keyword evidence="4" id="KW-1185">Reference proteome</keyword>
<evidence type="ECO:0000313" key="3">
    <source>
        <dbReference type="EMBL" id="SCV74912.1"/>
    </source>
</evidence>
<dbReference type="Pfam" id="PF08552">
    <property type="entry name" value="Kei1"/>
    <property type="match status" value="1"/>
</dbReference>
<keyword evidence="2" id="KW-0812">Transmembrane</keyword>
<dbReference type="AlphaFoldDB" id="A0A238FMC7"/>
<protein>
    <submittedName>
        <fullName evidence="3">BQ2448_7941 protein</fullName>
    </submittedName>
</protein>
<evidence type="ECO:0000313" key="4">
    <source>
        <dbReference type="Proteomes" id="UP000198372"/>
    </source>
</evidence>
<sequence>MVGNVRFKSPIPFPVESFIGMDLKLGQFPIPLRILPPIRKLNIRTLSPPTGVSIISLFAVLNKVAGAYGMMAVLTGGTLAQPLSQLTMYLYSIATLVGVLWGLKKIAEENGPKVLLYAHLFALDHCVGTIFTSLFAVVWYIYVPHDGRRVANSDAQKEMMSEGSASSAAFLDDAARKAAAQAVWKGERGFSAAVLMVGWLLKIYFTLCLYSYAMHLRRNTYATLPKTRPRGISLTFGQNPVHGGRPSRGPVGVRPQLATRRSLSGTSGHRYTHLRGNSLATDSGTETSMAETLWEEEGSERASTPTSVGGTTMTRPRRTNLIGMASVPLSNTTLSTITTGGKGGSEGYEGLVMGGSGVGGSGGGEEVKLEPSVAKTTTTRMNRSLSGGMLQRTDSSGGGASAAGGNTGGNGVGSEGKVEEDLTTLKTGGNGPVAAFR</sequence>